<dbReference type="Pfam" id="PF14284">
    <property type="entry name" value="PcfJ"/>
    <property type="match status" value="1"/>
</dbReference>
<dbReference type="InterPro" id="IPR025586">
    <property type="entry name" value="PcfJ"/>
</dbReference>
<dbReference type="RefSeq" id="WP_317957666.1">
    <property type="nucleotide sequence ID" value="NZ_BSKO01000001.1"/>
</dbReference>
<evidence type="ECO:0008006" key="3">
    <source>
        <dbReference type="Google" id="ProtNLM"/>
    </source>
</evidence>
<dbReference type="EMBL" id="BSKO01000001">
    <property type="protein sequence ID" value="GLO64733.1"/>
    <property type="molecule type" value="Genomic_DNA"/>
</dbReference>
<gene>
    <name evidence="1" type="ORF">MACH08_05170</name>
</gene>
<evidence type="ECO:0000313" key="2">
    <source>
        <dbReference type="Proteomes" id="UP001275436"/>
    </source>
</evidence>
<proteinExistence type="predicted"/>
<protein>
    <recommendedName>
        <fullName evidence="3">PcfJ-like protein</fullName>
    </recommendedName>
</protein>
<sequence>MDFYSHFPKQIRQELVDYVKDVVFLESRYLFVRKEKGTQYGYCSHCEKEYVTAHSYIKGALIHNQDTICDKCKSYVTVKSAGRGRKNLFVEAYVVWYEKSQVNPEAIVARGLLVSKEYDDYRNSQINYSVVTSYLFEPGYSEQRVYASWRDTWSKLKKIRSEANGTMLYKDVFISHDNVKGAVQDTPFQYSTWERYCNMFGRKDLVHFFDLAARYSCIEYLTKIGFYKFVEAKLTGSKTYRTINWNGATLEKVTRLSKAELKQLKQEKVFPKPELLYVYHTLKKHGFKVSFETAALLDEMFIEEALKMPEPLAVLAKYALKQRTKRTDSFLSYHYGYSFIRDLRDYWSECEELGLDLSKDHIKFPNDLQKAHTETSKRIKVKVDEALNKKIKKRIPLLVKRSFSHGRLHLRPAASSIELFEEGKQLKHCVGQYAKRYAEGDTDIYVVRKNNAPDEPFYTLEVQKGSIVQCRGFQNKNMTKEVASFIDIFEQVKLKKKKIPA</sequence>
<keyword evidence="2" id="KW-1185">Reference proteome</keyword>
<name>A0ABQ5TDF6_9BACI</name>
<accession>A0ABQ5TDF6</accession>
<reference evidence="1 2" key="1">
    <citation type="submission" date="2023-02" db="EMBL/GenBank/DDBJ databases">
        <title>Oceanobacillus kimchii IFOP_LL358 isolated form Alexandrium catenella lab strain.</title>
        <authorList>
            <person name="Gajardo G."/>
            <person name="Ueki S."/>
            <person name="Maruyama F."/>
        </authorList>
    </citation>
    <scope>NUCLEOTIDE SEQUENCE [LARGE SCALE GENOMIC DNA]</scope>
    <source>
        <strain evidence="1 2">IFOP_LL358</strain>
    </source>
</reference>
<comment type="caution">
    <text evidence="1">The sequence shown here is derived from an EMBL/GenBank/DDBJ whole genome shotgun (WGS) entry which is preliminary data.</text>
</comment>
<dbReference type="Proteomes" id="UP001275436">
    <property type="component" value="Unassembled WGS sequence"/>
</dbReference>
<organism evidence="1 2">
    <name type="scientific">Oceanobacillus kimchii</name>
    <dbReference type="NCBI Taxonomy" id="746691"/>
    <lineage>
        <taxon>Bacteria</taxon>
        <taxon>Bacillati</taxon>
        <taxon>Bacillota</taxon>
        <taxon>Bacilli</taxon>
        <taxon>Bacillales</taxon>
        <taxon>Bacillaceae</taxon>
        <taxon>Oceanobacillus</taxon>
    </lineage>
</organism>
<evidence type="ECO:0000313" key="1">
    <source>
        <dbReference type="EMBL" id="GLO64733.1"/>
    </source>
</evidence>